<evidence type="ECO:0000313" key="1">
    <source>
        <dbReference type="EMBL" id="CRL20932.1"/>
    </source>
</evidence>
<sequence>MFYPASAGQTTPYPSNSLHIKSWWEEERDYRKEKRTRMRVGNVRKDEKGQVLKDLPRTW</sequence>
<dbReference type="AlphaFoldDB" id="A0A0G4P3Q9"/>
<organism evidence="1 2">
    <name type="scientific">Penicillium camemberti (strain FM 013)</name>
    <dbReference type="NCBI Taxonomy" id="1429867"/>
    <lineage>
        <taxon>Eukaryota</taxon>
        <taxon>Fungi</taxon>
        <taxon>Dikarya</taxon>
        <taxon>Ascomycota</taxon>
        <taxon>Pezizomycotina</taxon>
        <taxon>Eurotiomycetes</taxon>
        <taxon>Eurotiomycetidae</taxon>
        <taxon>Eurotiales</taxon>
        <taxon>Aspergillaceae</taxon>
        <taxon>Penicillium</taxon>
    </lineage>
</organism>
<protein>
    <submittedName>
        <fullName evidence="1">Str. FM013</fullName>
    </submittedName>
</protein>
<accession>A0A0G4P3Q9</accession>
<dbReference type="Proteomes" id="UP000053732">
    <property type="component" value="Unassembled WGS sequence"/>
</dbReference>
<gene>
    <name evidence="1" type="ORF">PCAMFM013_S005g000096</name>
</gene>
<evidence type="ECO:0000313" key="2">
    <source>
        <dbReference type="Proteomes" id="UP000053732"/>
    </source>
</evidence>
<dbReference type="EMBL" id="HG793138">
    <property type="protein sequence ID" value="CRL20932.1"/>
    <property type="molecule type" value="Genomic_DNA"/>
</dbReference>
<reference evidence="1 2" key="1">
    <citation type="journal article" date="2014" name="Nat. Commun.">
        <title>Multiple recent horizontal transfers of a large genomic region in cheese making fungi.</title>
        <authorList>
            <person name="Cheeseman K."/>
            <person name="Ropars J."/>
            <person name="Renault P."/>
            <person name="Dupont J."/>
            <person name="Gouzy J."/>
            <person name="Branca A."/>
            <person name="Abraham A.L."/>
            <person name="Ceppi M."/>
            <person name="Conseiller E."/>
            <person name="Debuchy R."/>
            <person name="Malagnac F."/>
            <person name="Goarin A."/>
            <person name="Silar P."/>
            <person name="Lacoste S."/>
            <person name="Sallet E."/>
            <person name="Bensimon A."/>
            <person name="Giraud T."/>
            <person name="Brygoo Y."/>
        </authorList>
    </citation>
    <scope>NUCLEOTIDE SEQUENCE [LARGE SCALE GENOMIC DNA]</scope>
    <source>
        <strain evidence="2">FM 013</strain>
    </source>
</reference>
<name>A0A0G4P3Q9_PENC3</name>
<keyword evidence="2" id="KW-1185">Reference proteome</keyword>
<proteinExistence type="predicted"/>